<feature type="compositionally biased region" description="Polar residues" evidence="1">
    <location>
        <begin position="1"/>
        <end position="15"/>
    </location>
</feature>
<evidence type="ECO:0000256" key="1">
    <source>
        <dbReference type="SAM" id="MobiDB-lite"/>
    </source>
</evidence>
<feature type="compositionally biased region" description="Low complexity" evidence="1">
    <location>
        <begin position="540"/>
        <end position="550"/>
    </location>
</feature>
<protein>
    <recommendedName>
        <fullName evidence="3">Reverse transcriptase domain-containing protein</fullName>
    </recommendedName>
</protein>
<accession>A0A699KSF2</accession>
<dbReference type="EMBL" id="BKCJ010546457">
    <property type="protein sequence ID" value="GFB07434.1"/>
    <property type="molecule type" value="Genomic_DNA"/>
</dbReference>
<evidence type="ECO:0008006" key="3">
    <source>
        <dbReference type="Google" id="ProtNLM"/>
    </source>
</evidence>
<reference evidence="2" key="1">
    <citation type="journal article" date="2019" name="Sci. Rep.">
        <title>Draft genome of Tanacetum cinerariifolium, the natural source of mosquito coil.</title>
        <authorList>
            <person name="Yamashiro T."/>
            <person name="Shiraishi A."/>
            <person name="Satake H."/>
            <person name="Nakayama K."/>
        </authorList>
    </citation>
    <scope>NUCLEOTIDE SEQUENCE</scope>
</reference>
<proteinExistence type="predicted"/>
<feature type="region of interest" description="Disordered" evidence="1">
    <location>
        <begin position="248"/>
        <end position="273"/>
    </location>
</feature>
<dbReference type="AlphaFoldDB" id="A0A699KSF2"/>
<feature type="non-terminal residue" evidence="2">
    <location>
        <position position="550"/>
    </location>
</feature>
<name>A0A699KSF2_TANCI</name>
<sequence>MVLPLTGNTPNNQNGWIEEEAKEEEEDLEEDPEEDPKEEPEDDDDDMEMDDEAEVIDPYMDDGSHNPPPLNSKDEETPPTSPVIPNADGQPIPLIASFGQNFNFGDSSTTVNLLTGNSKIVLTGHMCPNLGTAWKRLGKMEKFMSERIDIEGRIKKKFKEQDRHFLGLGCDNIEMDRTMRNVMSDLSGLEKLVKGLSDQFDEYERSKVFDAKRVLEKELVNERNAKEFYQEFGEYMCRMLQNRQKSEGSFPLPLGSQVREPPAEPSARPVPAPYPDDPYVVTRDAAIADAAIATFGIDDDDYTAPMDSQPHEPRGSPRATYIVRVLFSFNGLMVKLFVHDMDMSLYENSCDLLCVESVEAAIQAERERVQNEANHAEGPNIAPVARECTFADFMKCSPITFRGNEGAVGLIKWIKKTEMVFTVSKCTEAHKVVFAAATFQDRALTWWNSQVATSGIEVVTRKTWAEMKVMMTEEFCPPEEIQRIEGEVTSYELATLSKAVRMAHTLMEQKVKAIAEREADNKKRKWENFQGGSSSGGGNNNSNQNNNNYN</sequence>
<gene>
    <name evidence="2" type="ORF">Tci_679405</name>
</gene>
<organism evidence="2">
    <name type="scientific">Tanacetum cinerariifolium</name>
    <name type="common">Dalmatian daisy</name>
    <name type="synonym">Chrysanthemum cinerariifolium</name>
    <dbReference type="NCBI Taxonomy" id="118510"/>
    <lineage>
        <taxon>Eukaryota</taxon>
        <taxon>Viridiplantae</taxon>
        <taxon>Streptophyta</taxon>
        <taxon>Embryophyta</taxon>
        <taxon>Tracheophyta</taxon>
        <taxon>Spermatophyta</taxon>
        <taxon>Magnoliopsida</taxon>
        <taxon>eudicotyledons</taxon>
        <taxon>Gunneridae</taxon>
        <taxon>Pentapetalae</taxon>
        <taxon>asterids</taxon>
        <taxon>campanulids</taxon>
        <taxon>Asterales</taxon>
        <taxon>Asteraceae</taxon>
        <taxon>Asteroideae</taxon>
        <taxon>Anthemideae</taxon>
        <taxon>Anthemidinae</taxon>
        <taxon>Tanacetum</taxon>
    </lineage>
</organism>
<evidence type="ECO:0000313" key="2">
    <source>
        <dbReference type="EMBL" id="GFB07434.1"/>
    </source>
</evidence>
<feature type="region of interest" description="Disordered" evidence="1">
    <location>
        <begin position="518"/>
        <end position="550"/>
    </location>
</feature>
<feature type="region of interest" description="Disordered" evidence="1">
    <location>
        <begin position="1"/>
        <end position="90"/>
    </location>
</feature>
<feature type="compositionally biased region" description="Acidic residues" evidence="1">
    <location>
        <begin position="17"/>
        <end position="55"/>
    </location>
</feature>
<comment type="caution">
    <text evidence="2">The sequence shown here is derived from an EMBL/GenBank/DDBJ whole genome shotgun (WGS) entry which is preliminary data.</text>
</comment>